<gene>
    <name evidence="2" type="ORF">ELB75_12380</name>
</gene>
<sequence>MQTPTYDNFQVAPNTLPQTRFSAQEMSDPGAGIMQQAKVSMALGQHYGEQALQQMMAANQSVADQKWVEVENYRLQLQQEYEQERGLNALNREGGLSLADEYNNKLNQFIADQAESLNNRAQVEMFAQRVGPTQADFSDGVTKHMMAEGRKFQEETLKGRMDVTVSGAIVAPTEQAFATAITRLEGNIGDIAAHEGWPPEKAQMELRAKVGEIVSQRANRLMDMNSYDEAKSMVAQYAPMMDGKTALDLQARIAKFQMDEEDEQLGRALAEAYQKGGMVDLGGGGGGGAGKAGGGNVRTYTTQGGGSFRKMGGSRSWRNNNPGNIEYGDFARRYGAIGTDGRFAIFPDEATGQRARAALIFNGDKYRNLTLTQAIERYAPSSENHTTAYQRRVLAAVGGANLPMHKYSPAQQQAILRTMQDVEGWKVGRIEGTAGMAVSVQAGGGQAAPRQNRMVRIPGGDMAAIERQIDQLPPGRRESVRRSFRDRVSMIERGENDLIQKTNRNALDAIASGATVQDLPAEVKTILGPSRLQALDDYRDKLMRGEQNKMEEAAKPIYYDFLYHPEKLTGMSEEQIINLAPTIGMDKANNLLERKRRQERDGDSSAPKVEADVLRWTMKQLNIPTGDNVSAEDLQKRGWLMDNIMQANRDFYSNHKRYMTSGELREFVTNTLLDNYVSEYLVDGVFWDSVEQERVPALIASPQQRGRMRYEQYGAPPRTPLSRQLSEQEKATVRRTEALTRASKL</sequence>
<dbReference type="RefSeq" id="WP_126984153.1">
    <property type="nucleotide sequence ID" value="NZ_CP034670.1"/>
</dbReference>
<organism evidence="2 3">
    <name type="scientific">Eikenella corrodens</name>
    <dbReference type="NCBI Taxonomy" id="539"/>
    <lineage>
        <taxon>Bacteria</taxon>
        <taxon>Pseudomonadati</taxon>
        <taxon>Pseudomonadota</taxon>
        <taxon>Betaproteobacteria</taxon>
        <taxon>Neisseriales</taxon>
        <taxon>Neisseriaceae</taxon>
        <taxon>Eikenella</taxon>
    </lineage>
</organism>
<dbReference type="OrthoDB" id="192249at2"/>
<dbReference type="Proteomes" id="UP000282435">
    <property type="component" value="Chromosome"/>
</dbReference>
<evidence type="ECO:0000313" key="3">
    <source>
        <dbReference type="Proteomes" id="UP000282435"/>
    </source>
</evidence>
<dbReference type="EMBL" id="CP034670">
    <property type="protein sequence ID" value="AZR60722.1"/>
    <property type="molecule type" value="Genomic_DNA"/>
</dbReference>
<dbReference type="AlphaFoldDB" id="A0A3S9SMK9"/>
<name>A0A3S9SMK9_EIKCO</name>
<feature type="region of interest" description="Disordered" evidence="1">
    <location>
        <begin position="713"/>
        <end position="745"/>
    </location>
</feature>
<accession>A0A3S9SMK9</accession>
<feature type="compositionally biased region" description="Basic and acidic residues" evidence="1">
    <location>
        <begin position="726"/>
        <end position="738"/>
    </location>
</feature>
<reference evidence="2 3" key="1">
    <citation type="submission" date="2018-12" db="EMBL/GenBank/DDBJ databases">
        <title>Genome sequencing of Eikenella corrodens KCOM 3110 (= JS217).</title>
        <authorList>
            <person name="Koo J.-K."/>
            <person name="Park S.-N."/>
            <person name="Lim Y.K."/>
        </authorList>
    </citation>
    <scope>NUCLEOTIDE SEQUENCE [LARGE SCALE GENOMIC DNA]</scope>
    <source>
        <strain evidence="2 3">KCOM 3110</strain>
    </source>
</reference>
<protein>
    <submittedName>
        <fullName evidence="2">Uncharacterized protein</fullName>
    </submittedName>
</protein>
<evidence type="ECO:0000313" key="2">
    <source>
        <dbReference type="EMBL" id="AZR60722.1"/>
    </source>
</evidence>
<evidence type="ECO:0000256" key="1">
    <source>
        <dbReference type="SAM" id="MobiDB-lite"/>
    </source>
</evidence>
<proteinExistence type="predicted"/>